<feature type="region of interest" description="Disordered" evidence="1">
    <location>
        <begin position="46"/>
        <end position="118"/>
    </location>
</feature>
<proteinExistence type="predicted"/>
<gene>
    <name evidence="3" type="ORF">FGF04_23605</name>
</gene>
<evidence type="ECO:0000256" key="2">
    <source>
        <dbReference type="SAM" id="Phobius"/>
    </source>
</evidence>
<feature type="region of interest" description="Disordered" evidence="1">
    <location>
        <begin position="1"/>
        <end position="28"/>
    </location>
</feature>
<dbReference type="Proteomes" id="UP000324965">
    <property type="component" value="Unassembled WGS sequence"/>
</dbReference>
<evidence type="ECO:0000313" key="4">
    <source>
        <dbReference type="Proteomes" id="UP000324965"/>
    </source>
</evidence>
<feature type="compositionally biased region" description="Gly residues" evidence="1">
    <location>
        <begin position="208"/>
        <end position="219"/>
    </location>
</feature>
<keyword evidence="2" id="KW-0812">Transmembrane</keyword>
<dbReference type="EMBL" id="VDFC01000046">
    <property type="protein sequence ID" value="KAA0931855.1"/>
    <property type="molecule type" value="Genomic_DNA"/>
</dbReference>
<dbReference type="OrthoDB" id="3830613at2"/>
<dbReference type="AlphaFoldDB" id="A0A5B0ATE2"/>
<name>A0A5B0ATE2_9ACTN</name>
<evidence type="ECO:0000256" key="1">
    <source>
        <dbReference type="SAM" id="MobiDB-lite"/>
    </source>
</evidence>
<feature type="region of interest" description="Disordered" evidence="1">
    <location>
        <begin position="508"/>
        <end position="531"/>
    </location>
</feature>
<protein>
    <recommendedName>
        <fullName evidence="5">Large membrane protein</fullName>
    </recommendedName>
</protein>
<organism evidence="3 4">
    <name type="scientific">Streptomyces apricus</name>
    <dbReference type="NCBI Taxonomy" id="1828112"/>
    <lineage>
        <taxon>Bacteria</taxon>
        <taxon>Bacillati</taxon>
        <taxon>Actinomycetota</taxon>
        <taxon>Actinomycetes</taxon>
        <taxon>Kitasatosporales</taxon>
        <taxon>Streptomycetaceae</taxon>
        <taxon>Streptomyces</taxon>
    </lineage>
</organism>
<evidence type="ECO:0000313" key="3">
    <source>
        <dbReference type="EMBL" id="KAA0931855.1"/>
    </source>
</evidence>
<feature type="compositionally biased region" description="Gly residues" evidence="1">
    <location>
        <begin position="77"/>
        <end position="91"/>
    </location>
</feature>
<sequence>MDTERSDNDAAGAADEDRPRRRRSPAAVASVAAAVLLVGGGGAYVAATASGGSGGGDRSGAPGRDGDPPPLALDGYSEGGADGTGGTGGTEGIAPGEPDPNGAVYRAGGELPDGPSSAAVYRTKGEVTASEVADLARALGVEGTPKATGDAWQVGATKDGFGSGLRVNRKAPGAWTFSRFAPGGDDCKGTTTCANRSPGDTGKDGGSGKDGGAGKGGGSESARGAAVDPVSPEAAKRAAAPVLKAVGQDDAKLDADQLMDGVRVVNAEPEFGGLPTYGWTTGVQVGPDGRVVGGSGQVKAPAKGDTYPVLDAEKTLRLLNGAGTGGSGTGDGRAGIGGCAGPVPLRGQDGSGTPCETSTAAPKSEPIVVEDAVFGLAAQFVDGRQALVPSWLFEVRPPGGGDRYTVTHPAVDPRYLTAARPDPRTDAPGDGKSAAPSGDDVRVEGYSVDGKQLTVRFTGGVCGDYTASADESGAAVTVRVAYEPWPDKVCIMIAKTFHEKVGLDEPLGDRKVVDADGGTVPPEKDLPDPVG</sequence>
<feature type="transmembrane region" description="Helical" evidence="2">
    <location>
        <begin position="26"/>
        <end position="47"/>
    </location>
</feature>
<keyword evidence="4" id="KW-1185">Reference proteome</keyword>
<feature type="region of interest" description="Disordered" evidence="1">
    <location>
        <begin position="416"/>
        <end position="443"/>
    </location>
</feature>
<comment type="caution">
    <text evidence="3">The sequence shown here is derived from an EMBL/GenBank/DDBJ whole genome shotgun (WGS) entry which is preliminary data.</text>
</comment>
<dbReference type="RefSeq" id="WP_149513279.1">
    <property type="nucleotide sequence ID" value="NZ_VDFC01000046.1"/>
</dbReference>
<evidence type="ECO:0008006" key="5">
    <source>
        <dbReference type="Google" id="ProtNLM"/>
    </source>
</evidence>
<feature type="compositionally biased region" description="Low complexity" evidence="1">
    <location>
        <begin position="220"/>
        <end position="233"/>
    </location>
</feature>
<feature type="compositionally biased region" description="Basic and acidic residues" evidence="1">
    <location>
        <begin position="522"/>
        <end position="531"/>
    </location>
</feature>
<keyword evidence="2" id="KW-1133">Transmembrane helix</keyword>
<feature type="region of interest" description="Disordered" evidence="1">
    <location>
        <begin position="181"/>
        <end position="233"/>
    </location>
</feature>
<keyword evidence="2" id="KW-0472">Membrane</keyword>
<reference evidence="3 4" key="1">
    <citation type="submission" date="2019-05" db="EMBL/GenBank/DDBJ databases">
        <authorList>
            <person name="Hariharan J."/>
            <person name="Choudoir M.J."/>
            <person name="Diebold P."/>
            <person name="Panke-Buisse K."/>
            <person name="Buckley D.H."/>
        </authorList>
    </citation>
    <scope>NUCLEOTIDE SEQUENCE [LARGE SCALE GENOMIC DNA]</scope>
    <source>
        <strain evidence="3 4">SUN51</strain>
    </source>
</reference>
<accession>A0A5B0ATE2</accession>